<dbReference type="EMBL" id="CM047746">
    <property type="protein sequence ID" value="KAJ0021039.1"/>
    <property type="molecule type" value="Genomic_DNA"/>
</dbReference>
<proteinExistence type="predicted"/>
<reference evidence="2" key="1">
    <citation type="journal article" date="2023" name="G3 (Bethesda)">
        <title>Genome assembly and association tests identify interacting loci associated with vigor, precocity, and sex in interspecific pistachio rootstocks.</title>
        <authorList>
            <person name="Palmer W."/>
            <person name="Jacygrad E."/>
            <person name="Sagayaradj S."/>
            <person name="Cavanaugh K."/>
            <person name="Han R."/>
            <person name="Bertier L."/>
            <person name="Beede B."/>
            <person name="Kafkas S."/>
            <person name="Golino D."/>
            <person name="Preece J."/>
            <person name="Michelmore R."/>
        </authorList>
    </citation>
    <scope>NUCLEOTIDE SEQUENCE [LARGE SCALE GENOMIC DNA]</scope>
</reference>
<evidence type="ECO:0000313" key="2">
    <source>
        <dbReference type="Proteomes" id="UP001163603"/>
    </source>
</evidence>
<name>A0ACC0XP37_9ROSI</name>
<gene>
    <name evidence="1" type="ORF">Pint_31933</name>
</gene>
<protein>
    <submittedName>
        <fullName evidence="1">Uncharacterized protein</fullName>
    </submittedName>
</protein>
<comment type="caution">
    <text evidence="1">The sequence shown here is derived from an EMBL/GenBank/DDBJ whole genome shotgun (WGS) entry which is preliminary data.</text>
</comment>
<dbReference type="Proteomes" id="UP001163603">
    <property type="component" value="Chromosome 11"/>
</dbReference>
<sequence length="831" mass="94294">MKSLLPSATISSFSPPPLSLLNHYSIKPHLKTNLNFNPKNLTLQTHSTASQPPLFYFNLYLQLYVNAGSMQQARNLFDQMPHSQRTIISWTILMSGYTKHGPVYETLLMFIFMLSHGSVWPDAFVYSIVLRACSQVKDLSFGCGVHGLVLKRGGVVDGFVYNALVNMYASCGRLDDAIAVFQGLENPDLVAWSSMLSGYVKNGLQEEGLRIFLEMICCGVELDSFVFSMVIKGCANLEELEFGKQIHCCMIKMGFGTYLFLENSLMDFYARCGDSKGMRRVFDGMFEGNLVSWNTLIMGYVHNSLYLEGLKVFRILMKEVSECDDFTITSSLKAITSVDKLDLGREVHGHIIRVGLESNQYVFGSLLDMYIECVNHEILNPRADLPMRLYNYFNGEKFNGHFIASMLKWCSLLSNLETGKMFHSLIIKLDLNSDPYVISSLIDMYFKCGISEAALRVFMRVKDPGIATWSALISGFCLNEWYAEALELFQKMQFDYIEANEFTFTSVLLACLVLQDLRKGRELHCKILRAGYGSNVSVVNMLMHLYSELWHYKQALKLCSLISGVDISWNLLLKACIKAKDNEMVHQILRRIQMCYGFVDPYSACYILNSCANPVLLNVGRQAQAYMTKRGVISHPTTRNCLINMYSGCGIIDDADLAFKSMPEKNPLSYRSIISARVFLMLGKWDDASKMKVENRTMRTNSSWIEIRNKIYEFVSDQKPSKEVSDKLAEIEEKMKESGYVVNRIQLMPTIEEEEYDGGGLHHGEMKAVALGLITLPHGLPIRVMKSVRMCGHCHYACKLISTFIDREIVVKDPSNFHHFIGGNCSCRDIW</sequence>
<accession>A0ACC0XP37</accession>
<organism evidence="1 2">
    <name type="scientific">Pistacia integerrima</name>
    <dbReference type="NCBI Taxonomy" id="434235"/>
    <lineage>
        <taxon>Eukaryota</taxon>
        <taxon>Viridiplantae</taxon>
        <taxon>Streptophyta</taxon>
        <taxon>Embryophyta</taxon>
        <taxon>Tracheophyta</taxon>
        <taxon>Spermatophyta</taxon>
        <taxon>Magnoliopsida</taxon>
        <taxon>eudicotyledons</taxon>
        <taxon>Gunneridae</taxon>
        <taxon>Pentapetalae</taxon>
        <taxon>rosids</taxon>
        <taxon>malvids</taxon>
        <taxon>Sapindales</taxon>
        <taxon>Anacardiaceae</taxon>
        <taxon>Pistacia</taxon>
    </lineage>
</organism>
<keyword evidence="2" id="KW-1185">Reference proteome</keyword>
<evidence type="ECO:0000313" key="1">
    <source>
        <dbReference type="EMBL" id="KAJ0021039.1"/>
    </source>
</evidence>